<organism evidence="4 5">
    <name type="scientific">Buttiauxella ferragutiae ATCC 51602</name>
    <dbReference type="NCBI Taxonomy" id="1354252"/>
    <lineage>
        <taxon>Bacteria</taxon>
        <taxon>Pseudomonadati</taxon>
        <taxon>Pseudomonadota</taxon>
        <taxon>Gammaproteobacteria</taxon>
        <taxon>Enterobacterales</taxon>
        <taxon>Enterobacteriaceae</taxon>
        <taxon>Buttiauxella</taxon>
    </lineage>
</organism>
<feature type="domain" description="N-acetyltransferase" evidence="3">
    <location>
        <begin position="11"/>
        <end position="161"/>
    </location>
</feature>
<evidence type="ECO:0000313" key="5">
    <source>
        <dbReference type="Proteomes" id="UP000078407"/>
    </source>
</evidence>
<keyword evidence="2" id="KW-0012">Acyltransferase</keyword>
<keyword evidence="1" id="KW-0808">Transferase</keyword>
<evidence type="ECO:0000256" key="1">
    <source>
        <dbReference type="ARBA" id="ARBA00022679"/>
    </source>
</evidence>
<dbReference type="Proteomes" id="UP000078407">
    <property type="component" value="Unassembled WGS sequence"/>
</dbReference>
<evidence type="ECO:0000259" key="3">
    <source>
        <dbReference type="PROSITE" id="PS51186"/>
    </source>
</evidence>
<keyword evidence="5" id="KW-1185">Reference proteome</keyword>
<reference evidence="4 5" key="1">
    <citation type="submission" date="2016-04" db="EMBL/GenBank/DDBJ databases">
        <title>ATOL: Assembling a taxonomically balanced genome-scale reconstruction of the evolutionary history of the Enterobacteriaceae.</title>
        <authorList>
            <person name="Plunkett G.III."/>
            <person name="Neeno-Eckwall E.C."/>
            <person name="Glasner J.D."/>
            <person name="Perna N.T."/>
        </authorList>
    </citation>
    <scope>NUCLEOTIDE SEQUENCE [LARGE SCALE GENOMIC DNA]</scope>
    <source>
        <strain evidence="4 5">ATCC 51602</strain>
    </source>
</reference>
<protein>
    <submittedName>
        <fullName evidence="4">PhnO family protein</fullName>
    </submittedName>
</protein>
<name>A0ABX2WD23_9ENTR</name>
<dbReference type="Gene3D" id="3.40.630.30">
    <property type="match status" value="1"/>
</dbReference>
<dbReference type="PANTHER" id="PTHR43877">
    <property type="entry name" value="AMINOALKYLPHOSPHONATE N-ACETYLTRANSFERASE-RELATED-RELATED"/>
    <property type="match status" value="1"/>
</dbReference>
<evidence type="ECO:0000313" key="4">
    <source>
        <dbReference type="EMBL" id="OAT31640.1"/>
    </source>
</evidence>
<proteinExistence type="predicted"/>
<dbReference type="NCBIfam" id="NF007530">
    <property type="entry name" value="PRK10146.1"/>
    <property type="match status" value="1"/>
</dbReference>
<dbReference type="InterPro" id="IPR000182">
    <property type="entry name" value="GNAT_dom"/>
</dbReference>
<dbReference type="RefSeq" id="WP_064541089.1">
    <property type="nucleotide sequence ID" value="NZ_LXEQ01000011.1"/>
</dbReference>
<sequence length="161" mass="18230">MSDVIEVKHIVELRPATAADSDAVYRLICELKQAQFDRQAFNNGFAANLAERNVHYHLALLNGEVVGMVGLQLQFHLHHVNWVGEIQELVVMPQARGYGVGSKLMAWAEQQARTAGAELTELSTSTKRLDAHRFYLREGYQQTHFRFTKPVETLNEPDTNP</sequence>
<dbReference type="CDD" id="cd04301">
    <property type="entry name" value="NAT_SF"/>
    <property type="match status" value="1"/>
</dbReference>
<dbReference type="Pfam" id="PF00583">
    <property type="entry name" value="Acetyltransf_1"/>
    <property type="match status" value="1"/>
</dbReference>
<accession>A0ABX2WD23</accession>
<gene>
    <name evidence="4" type="ORF">M976_00577</name>
</gene>
<evidence type="ECO:0000256" key="2">
    <source>
        <dbReference type="ARBA" id="ARBA00023315"/>
    </source>
</evidence>
<dbReference type="PROSITE" id="PS51186">
    <property type="entry name" value="GNAT"/>
    <property type="match status" value="1"/>
</dbReference>
<dbReference type="InterPro" id="IPR016181">
    <property type="entry name" value="Acyl_CoA_acyltransferase"/>
</dbReference>
<dbReference type="InterPro" id="IPR050832">
    <property type="entry name" value="Bact_Acetyltransf"/>
</dbReference>
<dbReference type="EMBL" id="LXEQ01000011">
    <property type="protein sequence ID" value="OAT31640.1"/>
    <property type="molecule type" value="Genomic_DNA"/>
</dbReference>
<comment type="caution">
    <text evidence="4">The sequence shown here is derived from an EMBL/GenBank/DDBJ whole genome shotgun (WGS) entry which is preliminary data.</text>
</comment>
<dbReference type="PANTHER" id="PTHR43877:SF2">
    <property type="entry name" value="AMINOALKYLPHOSPHONATE N-ACETYLTRANSFERASE-RELATED"/>
    <property type="match status" value="1"/>
</dbReference>
<dbReference type="SUPFAM" id="SSF55729">
    <property type="entry name" value="Acyl-CoA N-acyltransferases (Nat)"/>
    <property type="match status" value="1"/>
</dbReference>